<dbReference type="GO" id="GO:0046930">
    <property type="term" value="C:pore complex"/>
    <property type="evidence" value="ECO:0007669"/>
    <property type="project" value="UniProtKB-KW"/>
</dbReference>
<organism evidence="17 18">
    <name type="scientific">Fischerella major NIES-592</name>
    <dbReference type="NCBI Taxonomy" id="210994"/>
    <lineage>
        <taxon>Bacteria</taxon>
        <taxon>Bacillati</taxon>
        <taxon>Cyanobacteriota</taxon>
        <taxon>Cyanophyceae</taxon>
        <taxon>Nostocales</taxon>
        <taxon>Hapalosiphonaceae</taxon>
        <taxon>Fischerella</taxon>
    </lineage>
</organism>
<dbReference type="RefSeq" id="WP_073556612.1">
    <property type="nucleotide sequence ID" value="NZ_MRCA01000013.1"/>
</dbReference>
<evidence type="ECO:0000256" key="3">
    <source>
        <dbReference type="ARBA" id="ARBA00022448"/>
    </source>
</evidence>
<dbReference type="PANTHER" id="PTHR33619:SF3">
    <property type="entry name" value="POLYSACCHARIDE EXPORT PROTEIN GFCE-RELATED"/>
    <property type="match status" value="1"/>
</dbReference>
<dbReference type="GO" id="GO:0015159">
    <property type="term" value="F:polysaccharide transmembrane transporter activity"/>
    <property type="evidence" value="ECO:0007669"/>
    <property type="project" value="InterPro"/>
</dbReference>
<evidence type="ECO:0000256" key="5">
    <source>
        <dbReference type="ARBA" id="ARBA00022597"/>
    </source>
</evidence>
<keyword evidence="14" id="KW-0449">Lipoprotein</keyword>
<keyword evidence="18" id="KW-1185">Reference proteome</keyword>
<dbReference type="Pfam" id="PF02563">
    <property type="entry name" value="Poly_export"/>
    <property type="match status" value="2"/>
</dbReference>
<proteinExistence type="inferred from homology"/>
<keyword evidence="8" id="KW-0625">Polysaccharide transport</keyword>
<keyword evidence="10" id="KW-0626">Porin</keyword>
<keyword evidence="4" id="KW-1134">Transmembrane beta strand</keyword>
<dbReference type="GO" id="GO:0006811">
    <property type="term" value="P:monoatomic ion transport"/>
    <property type="evidence" value="ECO:0007669"/>
    <property type="project" value="UniProtKB-KW"/>
</dbReference>
<evidence type="ECO:0000313" key="18">
    <source>
        <dbReference type="Proteomes" id="UP000186391"/>
    </source>
</evidence>
<comment type="subcellular location">
    <subcellularLocation>
        <location evidence="1">Cell outer membrane</location>
        <topology evidence="1">Multi-pass membrane protein</topology>
    </subcellularLocation>
</comment>
<gene>
    <name evidence="17" type="ORF">NIES592_19275</name>
</gene>
<evidence type="ECO:0000256" key="2">
    <source>
        <dbReference type="ARBA" id="ARBA00009450"/>
    </source>
</evidence>
<dbReference type="PANTHER" id="PTHR33619">
    <property type="entry name" value="POLYSACCHARIDE EXPORT PROTEIN GFCE-RELATED"/>
    <property type="match status" value="1"/>
</dbReference>
<evidence type="ECO:0000313" key="17">
    <source>
        <dbReference type="EMBL" id="OKH12068.1"/>
    </source>
</evidence>
<keyword evidence="7" id="KW-0732">Signal</keyword>
<keyword evidence="5" id="KW-0762">Sugar transport</keyword>
<evidence type="ECO:0000259" key="16">
    <source>
        <dbReference type="Pfam" id="PF22461"/>
    </source>
</evidence>
<keyword evidence="13" id="KW-0998">Cell outer membrane</keyword>
<evidence type="ECO:0000256" key="1">
    <source>
        <dbReference type="ARBA" id="ARBA00004571"/>
    </source>
</evidence>
<keyword evidence="6" id="KW-0812">Transmembrane</keyword>
<evidence type="ECO:0000256" key="12">
    <source>
        <dbReference type="ARBA" id="ARBA00023139"/>
    </source>
</evidence>
<dbReference type="AlphaFoldDB" id="A0A1U7GVD6"/>
<dbReference type="InterPro" id="IPR054765">
    <property type="entry name" value="SLBB_dom"/>
</dbReference>
<evidence type="ECO:0000256" key="4">
    <source>
        <dbReference type="ARBA" id="ARBA00022452"/>
    </source>
</evidence>
<evidence type="ECO:0000256" key="7">
    <source>
        <dbReference type="ARBA" id="ARBA00022729"/>
    </source>
</evidence>
<keyword evidence="12" id="KW-0564">Palmitate</keyword>
<dbReference type="EMBL" id="MRCA01000013">
    <property type="protein sequence ID" value="OKH12068.1"/>
    <property type="molecule type" value="Genomic_DNA"/>
</dbReference>
<keyword evidence="9" id="KW-0406">Ion transport</keyword>
<sequence length="438" mass="47405">MRAFSTLYLFSFEVSIFFATPVIPVVAQAPLPASTADIEFTQLGVGSNEISPQLNRYILGPGDIITLQVQRPPGPYRLGPGDVISVAIERFPDLGFQASVNPEGKITVPLLGTVSLQNLTLAEAQNKIRSLFNTYVIDPIVTLSLVSQRPELNLSLAINPEGNVVLPQVGTVSLKGLSLEEAQEKIRLLLDRITPGQVVAVSLASPRTVQITISGEVSRPGIYPISSPTPRVADALLLAGGSTMMADLRQVQLRRKLIDGSIITQNIDLYSPLLNGEAAPNIRLQDGDVIVVMRRDFANDDNYDRNLIARSSLAQPQIRVRVLNYATGGLVTQTLPNGSNFVDVLSGVNPNFTNIRDIALVRFDPEQGKAITQRLNGKKALAGDATQNVPLQDNDVIVIGRNLIGKITNLINTLTQPFFSIQNFLNFFETFGSSSGGK</sequence>
<comment type="caution">
    <text evidence="17">The sequence shown here is derived from an EMBL/GenBank/DDBJ whole genome shotgun (WGS) entry which is preliminary data.</text>
</comment>
<evidence type="ECO:0000256" key="6">
    <source>
        <dbReference type="ARBA" id="ARBA00022692"/>
    </source>
</evidence>
<dbReference type="OrthoDB" id="197007at2"/>
<dbReference type="InterPro" id="IPR003715">
    <property type="entry name" value="Poly_export_N"/>
</dbReference>
<dbReference type="Proteomes" id="UP000186391">
    <property type="component" value="Unassembled WGS sequence"/>
</dbReference>
<evidence type="ECO:0000256" key="8">
    <source>
        <dbReference type="ARBA" id="ARBA00023047"/>
    </source>
</evidence>
<dbReference type="GO" id="GO:0015288">
    <property type="term" value="F:porin activity"/>
    <property type="evidence" value="ECO:0007669"/>
    <property type="project" value="UniProtKB-KW"/>
</dbReference>
<keyword evidence="3" id="KW-0813">Transport</keyword>
<dbReference type="Pfam" id="PF22461">
    <property type="entry name" value="SLBB_2"/>
    <property type="match status" value="1"/>
</dbReference>
<dbReference type="Gene3D" id="3.10.560.10">
    <property type="entry name" value="Outer membrane lipoprotein wza domain like"/>
    <property type="match status" value="1"/>
</dbReference>
<name>A0A1U7GVD6_9CYAN</name>
<protein>
    <submittedName>
        <fullName evidence="17">Sugar ABC transporter substrate-binding protein</fullName>
    </submittedName>
</protein>
<reference evidence="17 18" key="1">
    <citation type="submission" date="2016-11" db="EMBL/GenBank/DDBJ databases">
        <title>Draft Genome Sequences of Nine Cyanobacterial Strains from Diverse Habitats.</title>
        <authorList>
            <person name="Zhu T."/>
            <person name="Hou S."/>
            <person name="Lu X."/>
            <person name="Hess W.R."/>
        </authorList>
    </citation>
    <scope>NUCLEOTIDE SEQUENCE [LARGE SCALE GENOMIC DNA]</scope>
    <source>
        <strain evidence="17 18">NIES-592</strain>
    </source>
</reference>
<accession>A0A1U7GVD6</accession>
<feature type="domain" description="SLBB" evidence="16">
    <location>
        <begin position="211"/>
        <end position="292"/>
    </location>
</feature>
<comment type="similarity">
    <text evidence="2">Belongs to the BexD/CtrA/VexA family.</text>
</comment>
<keyword evidence="11" id="KW-0472">Membrane</keyword>
<evidence type="ECO:0000256" key="13">
    <source>
        <dbReference type="ARBA" id="ARBA00023237"/>
    </source>
</evidence>
<dbReference type="GO" id="GO:0009279">
    <property type="term" value="C:cell outer membrane"/>
    <property type="evidence" value="ECO:0007669"/>
    <property type="project" value="UniProtKB-SubCell"/>
</dbReference>
<evidence type="ECO:0000259" key="15">
    <source>
        <dbReference type="Pfam" id="PF02563"/>
    </source>
</evidence>
<evidence type="ECO:0000256" key="9">
    <source>
        <dbReference type="ARBA" id="ARBA00023065"/>
    </source>
</evidence>
<dbReference type="InterPro" id="IPR049712">
    <property type="entry name" value="Poly_export"/>
</dbReference>
<evidence type="ECO:0000256" key="10">
    <source>
        <dbReference type="ARBA" id="ARBA00023114"/>
    </source>
</evidence>
<feature type="domain" description="Polysaccharide export protein N-terminal" evidence="15">
    <location>
        <begin position="146"/>
        <end position="203"/>
    </location>
</feature>
<dbReference type="Gene3D" id="3.30.1950.10">
    <property type="entry name" value="wza like domain"/>
    <property type="match status" value="2"/>
</dbReference>
<evidence type="ECO:0000256" key="11">
    <source>
        <dbReference type="ARBA" id="ARBA00023136"/>
    </source>
</evidence>
<feature type="domain" description="Polysaccharide export protein N-terminal" evidence="15">
    <location>
        <begin position="72"/>
        <end position="145"/>
    </location>
</feature>
<evidence type="ECO:0000256" key="14">
    <source>
        <dbReference type="ARBA" id="ARBA00023288"/>
    </source>
</evidence>